<name>A0A0D6MR76_9PROT</name>
<organism evidence="7 8">
    <name type="scientific">Tanticharoenia sakaeratensis NBRC 103193</name>
    <dbReference type="NCBI Taxonomy" id="1231623"/>
    <lineage>
        <taxon>Bacteria</taxon>
        <taxon>Pseudomonadati</taxon>
        <taxon>Pseudomonadota</taxon>
        <taxon>Alphaproteobacteria</taxon>
        <taxon>Acetobacterales</taxon>
        <taxon>Acetobacteraceae</taxon>
        <taxon>Tanticharoenia</taxon>
    </lineage>
</organism>
<dbReference type="STRING" id="1231623.Tasa_058_052"/>
<protein>
    <submittedName>
        <fullName evidence="7">Taurine dioxygenase</fullName>
    </submittedName>
</protein>
<keyword evidence="2" id="KW-0479">Metal-binding</keyword>
<dbReference type="SUPFAM" id="SSF51197">
    <property type="entry name" value="Clavaminate synthase-like"/>
    <property type="match status" value="1"/>
</dbReference>
<comment type="similarity">
    <text evidence="1">Belongs to the TfdA dioxygenase family.</text>
</comment>
<gene>
    <name evidence="7" type="ORF">Tasa_058_052</name>
</gene>
<evidence type="ECO:0000313" key="8">
    <source>
        <dbReference type="Proteomes" id="UP000032679"/>
    </source>
</evidence>
<dbReference type="GO" id="GO:0006790">
    <property type="term" value="P:sulfur compound metabolic process"/>
    <property type="evidence" value="ECO:0007669"/>
    <property type="project" value="TreeGrafter"/>
</dbReference>
<dbReference type="GO" id="GO:0000908">
    <property type="term" value="F:taurine dioxygenase activity"/>
    <property type="evidence" value="ECO:0007669"/>
    <property type="project" value="TreeGrafter"/>
</dbReference>
<dbReference type="InterPro" id="IPR042098">
    <property type="entry name" value="TauD-like_sf"/>
</dbReference>
<evidence type="ECO:0000256" key="3">
    <source>
        <dbReference type="ARBA" id="ARBA00022964"/>
    </source>
</evidence>
<sequence>MDQKMRTGGTPTMSDAMTVTQSLEIRPLKPGSGFGAEVIGCDLRSTDDATMAEVVKAFQHHGALLLRGQSLSPDQLMAFIRHFGTPEGHTIQDFTLPGFPEIYVLSNRIENGRAIGAHNDGVGWHTDYSYKESPVMSTMLYAVEVPEEGSDTLIADGVAAYEALPPERRAALEKLRLHHSYRHFMETREHQRRELTPDQIRDNPDVIHPLIRTHPADGRKALWPSTGTVTEIIGQDEPTDLAMLDELVDFITQDRFVYRHKWQVGDVLMWDNRCTLHTGTLFDDTKYIRTMHRLWVRGDRPY</sequence>
<keyword evidence="8" id="KW-1185">Reference proteome</keyword>
<comment type="caution">
    <text evidence="7">The sequence shown here is derived from an EMBL/GenBank/DDBJ whole genome shotgun (WGS) entry which is preliminary data.</text>
</comment>
<dbReference type="GO" id="GO:0046872">
    <property type="term" value="F:metal ion binding"/>
    <property type="evidence" value="ECO:0007669"/>
    <property type="project" value="UniProtKB-KW"/>
</dbReference>
<dbReference type="InterPro" id="IPR051323">
    <property type="entry name" value="AtsK-like"/>
</dbReference>
<proteinExistence type="inferred from homology"/>
<dbReference type="Pfam" id="PF02668">
    <property type="entry name" value="TauD"/>
    <property type="match status" value="1"/>
</dbReference>
<dbReference type="AlphaFoldDB" id="A0A0D6MR76"/>
<dbReference type="InterPro" id="IPR003819">
    <property type="entry name" value="TauD/TfdA-like"/>
</dbReference>
<evidence type="ECO:0000313" key="7">
    <source>
        <dbReference type="EMBL" id="GAN55778.1"/>
    </source>
</evidence>
<evidence type="ECO:0000256" key="4">
    <source>
        <dbReference type="ARBA" id="ARBA00023002"/>
    </source>
</evidence>
<dbReference type="Proteomes" id="UP000032679">
    <property type="component" value="Unassembled WGS sequence"/>
</dbReference>
<dbReference type="PANTHER" id="PTHR30468:SF1">
    <property type="entry name" value="ALPHA-KETOGLUTARATE-DEPENDENT SULFONATE DIOXYGENASE"/>
    <property type="match status" value="1"/>
</dbReference>
<feature type="domain" description="TauD/TfdA-like" evidence="6">
    <location>
        <begin position="24"/>
        <end position="295"/>
    </location>
</feature>
<dbReference type="EMBL" id="BALE01000058">
    <property type="protein sequence ID" value="GAN55778.1"/>
    <property type="molecule type" value="Genomic_DNA"/>
</dbReference>
<dbReference type="PANTHER" id="PTHR30468">
    <property type="entry name" value="ALPHA-KETOGLUTARATE-DEPENDENT SULFONATE DIOXYGENASE"/>
    <property type="match status" value="1"/>
</dbReference>
<dbReference type="Gene3D" id="3.60.130.10">
    <property type="entry name" value="Clavaminate synthase-like"/>
    <property type="match status" value="1"/>
</dbReference>
<accession>A0A0D6MR76</accession>
<keyword evidence="3 7" id="KW-0223">Dioxygenase</keyword>
<keyword evidence="4" id="KW-0560">Oxidoreductase</keyword>
<evidence type="ECO:0000256" key="2">
    <source>
        <dbReference type="ARBA" id="ARBA00022723"/>
    </source>
</evidence>
<evidence type="ECO:0000256" key="5">
    <source>
        <dbReference type="ARBA" id="ARBA00023004"/>
    </source>
</evidence>
<dbReference type="GO" id="GO:0005737">
    <property type="term" value="C:cytoplasm"/>
    <property type="evidence" value="ECO:0007669"/>
    <property type="project" value="TreeGrafter"/>
</dbReference>
<evidence type="ECO:0000256" key="1">
    <source>
        <dbReference type="ARBA" id="ARBA00005896"/>
    </source>
</evidence>
<keyword evidence="5" id="KW-0408">Iron</keyword>
<reference evidence="7 8" key="1">
    <citation type="submission" date="2012-10" db="EMBL/GenBank/DDBJ databases">
        <title>Genome sequencing of Tanticharoenia sakaeratensis NBRC 103193.</title>
        <authorList>
            <person name="Azuma Y."/>
            <person name="Hadano H."/>
            <person name="Hirakawa H."/>
            <person name="Matsushita K."/>
        </authorList>
    </citation>
    <scope>NUCLEOTIDE SEQUENCE [LARGE SCALE GENOMIC DNA]</scope>
    <source>
        <strain evidence="7 8">NBRC 103193</strain>
    </source>
</reference>
<evidence type="ECO:0000259" key="6">
    <source>
        <dbReference type="Pfam" id="PF02668"/>
    </source>
</evidence>